<dbReference type="PANTHER" id="PTHR11638:SF18">
    <property type="entry name" value="HEAT SHOCK PROTEIN 104"/>
    <property type="match status" value="1"/>
</dbReference>
<dbReference type="SUPFAM" id="SSF52540">
    <property type="entry name" value="P-loop containing nucleoside triphosphate hydrolases"/>
    <property type="match status" value="1"/>
</dbReference>
<dbReference type="FunFam" id="1.10.8.60:FF:000017">
    <property type="entry name" value="ATP-dependent chaperone ClpB"/>
    <property type="match status" value="1"/>
</dbReference>
<accession>X1VZ35</accession>
<dbReference type="Gene3D" id="3.40.50.300">
    <property type="entry name" value="P-loop containing nucleotide triphosphate hydrolases"/>
    <property type="match status" value="1"/>
</dbReference>
<keyword evidence="2" id="KW-0067">ATP-binding</keyword>
<evidence type="ECO:0000256" key="1">
    <source>
        <dbReference type="ARBA" id="ARBA00022741"/>
    </source>
</evidence>
<feature type="domain" description="Clp ATPase C-terminal" evidence="4">
    <location>
        <begin position="79"/>
        <end position="170"/>
    </location>
</feature>
<dbReference type="Pfam" id="PF10431">
    <property type="entry name" value="ClpB_D2-small"/>
    <property type="match status" value="1"/>
</dbReference>
<keyword evidence="1" id="KW-0547">Nucleotide-binding</keyword>
<evidence type="ECO:0000256" key="2">
    <source>
        <dbReference type="ARBA" id="ARBA00022840"/>
    </source>
</evidence>
<dbReference type="InterPro" id="IPR027417">
    <property type="entry name" value="P-loop_NTPase"/>
</dbReference>
<dbReference type="InterPro" id="IPR003959">
    <property type="entry name" value="ATPase_AAA_core"/>
</dbReference>
<organism evidence="5">
    <name type="scientific">marine sediment metagenome</name>
    <dbReference type="NCBI Taxonomy" id="412755"/>
    <lineage>
        <taxon>unclassified sequences</taxon>
        <taxon>metagenomes</taxon>
        <taxon>ecological metagenomes</taxon>
    </lineage>
</organism>
<comment type="caution">
    <text evidence="5">The sequence shown here is derived from an EMBL/GenBank/DDBJ whole genome shotgun (WGS) entry which is preliminary data.</text>
</comment>
<proteinExistence type="predicted"/>
<keyword evidence="3" id="KW-0175">Coiled coil</keyword>
<dbReference type="GO" id="GO:0005524">
    <property type="term" value="F:ATP binding"/>
    <property type="evidence" value="ECO:0007669"/>
    <property type="project" value="UniProtKB-KW"/>
</dbReference>
<name>X1VZ35_9ZZZZ</name>
<dbReference type="GO" id="GO:0005737">
    <property type="term" value="C:cytoplasm"/>
    <property type="evidence" value="ECO:0007669"/>
    <property type="project" value="TreeGrafter"/>
</dbReference>
<dbReference type="SMART" id="SM01086">
    <property type="entry name" value="ClpB_D2-small"/>
    <property type="match status" value="1"/>
</dbReference>
<dbReference type="InterPro" id="IPR019489">
    <property type="entry name" value="Clp_ATPase_C"/>
</dbReference>
<feature type="non-terminal residue" evidence="5">
    <location>
        <position position="1"/>
    </location>
</feature>
<sequence>VFNVLLQIFDDGRLTDGQGRTVDFKNCIIIMTSNIGSMWIQESTDNYERMKTGVMEEVKSKFKPEFLNRLDDLIVFHSLTKDDIKKIIKIHVTDLRKRLKEKNIELELKEGAKEELANEGFDRIYGARPLRRVIQKRIENVLSTKIIKAEIKDGNKVVVDFIDGNWKIEKE</sequence>
<evidence type="ECO:0000256" key="3">
    <source>
        <dbReference type="SAM" id="Coils"/>
    </source>
</evidence>
<dbReference type="GO" id="GO:0034605">
    <property type="term" value="P:cellular response to heat"/>
    <property type="evidence" value="ECO:0007669"/>
    <property type="project" value="TreeGrafter"/>
</dbReference>
<evidence type="ECO:0000259" key="4">
    <source>
        <dbReference type="SMART" id="SM01086"/>
    </source>
</evidence>
<gene>
    <name evidence="5" type="ORF">S12H4_56404</name>
</gene>
<dbReference type="AlphaFoldDB" id="X1VZ35"/>
<protein>
    <recommendedName>
        <fullName evidence="4">Clp ATPase C-terminal domain-containing protein</fullName>
    </recommendedName>
</protein>
<reference evidence="5" key="1">
    <citation type="journal article" date="2014" name="Front. Microbiol.">
        <title>High frequency of phylogenetically diverse reductive dehalogenase-homologous genes in deep subseafloor sedimentary metagenomes.</title>
        <authorList>
            <person name="Kawai M."/>
            <person name="Futagami T."/>
            <person name="Toyoda A."/>
            <person name="Takaki Y."/>
            <person name="Nishi S."/>
            <person name="Hori S."/>
            <person name="Arai W."/>
            <person name="Tsubouchi T."/>
            <person name="Morono Y."/>
            <person name="Uchiyama I."/>
            <person name="Ito T."/>
            <person name="Fujiyama A."/>
            <person name="Inagaki F."/>
            <person name="Takami H."/>
        </authorList>
    </citation>
    <scope>NUCLEOTIDE SEQUENCE</scope>
    <source>
        <strain evidence="5">Expedition CK06-06</strain>
    </source>
</reference>
<dbReference type="Pfam" id="PF07724">
    <property type="entry name" value="AAA_2"/>
    <property type="match status" value="1"/>
</dbReference>
<dbReference type="Gene3D" id="1.10.8.60">
    <property type="match status" value="1"/>
</dbReference>
<dbReference type="PANTHER" id="PTHR11638">
    <property type="entry name" value="ATP-DEPENDENT CLP PROTEASE"/>
    <property type="match status" value="1"/>
</dbReference>
<dbReference type="InterPro" id="IPR050130">
    <property type="entry name" value="ClpA_ClpB"/>
</dbReference>
<dbReference type="EMBL" id="BARW01036319">
    <property type="protein sequence ID" value="GAJ25106.1"/>
    <property type="molecule type" value="Genomic_DNA"/>
</dbReference>
<feature type="coiled-coil region" evidence="3">
    <location>
        <begin position="92"/>
        <end position="119"/>
    </location>
</feature>
<evidence type="ECO:0000313" key="5">
    <source>
        <dbReference type="EMBL" id="GAJ25106.1"/>
    </source>
</evidence>
<dbReference type="GO" id="GO:0016887">
    <property type="term" value="F:ATP hydrolysis activity"/>
    <property type="evidence" value="ECO:0007669"/>
    <property type="project" value="InterPro"/>
</dbReference>